<evidence type="ECO:0000313" key="1">
    <source>
        <dbReference type="EMBL" id="CAG8843116.1"/>
    </source>
</evidence>
<keyword evidence="2" id="KW-1185">Reference proteome</keyword>
<feature type="non-terminal residue" evidence="1">
    <location>
        <position position="70"/>
    </location>
</feature>
<evidence type="ECO:0000313" key="2">
    <source>
        <dbReference type="Proteomes" id="UP000789901"/>
    </source>
</evidence>
<reference evidence="1 2" key="1">
    <citation type="submission" date="2021-06" db="EMBL/GenBank/DDBJ databases">
        <authorList>
            <person name="Kallberg Y."/>
            <person name="Tangrot J."/>
            <person name="Rosling A."/>
        </authorList>
    </citation>
    <scope>NUCLEOTIDE SEQUENCE [LARGE SCALE GENOMIC DNA]</scope>
    <source>
        <strain evidence="1 2">120-4 pot B 10/14</strain>
    </source>
</reference>
<dbReference type="Gene3D" id="3.60.10.10">
    <property type="entry name" value="Endonuclease/exonuclease/phosphatase"/>
    <property type="match status" value="1"/>
</dbReference>
<protein>
    <submittedName>
        <fullName evidence="1">41251_t:CDS:1</fullName>
    </submittedName>
</protein>
<dbReference type="EMBL" id="CAJVQB010071313">
    <property type="protein sequence ID" value="CAG8843116.1"/>
    <property type="molecule type" value="Genomic_DNA"/>
</dbReference>
<sequence length="70" mass="8252">TSGLTSLLNFYNITEPTWLSQESSSQIDNIWVNYRILLYITEPKLKDTIDLTRSDHKITVREYVTQIDFI</sequence>
<name>A0ABN7WXJ9_GIGMA</name>
<dbReference type="InterPro" id="IPR036691">
    <property type="entry name" value="Endo/exonu/phosph_ase_sf"/>
</dbReference>
<comment type="caution">
    <text evidence="1">The sequence shown here is derived from an EMBL/GenBank/DDBJ whole genome shotgun (WGS) entry which is preliminary data.</text>
</comment>
<proteinExistence type="predicted"/>
<feature type="non-terminal residue" evidence="1">
    <location>
        <position position="1"/>
    </location>
</feature>
<accession>A0ABN7WXJ9</accession>
<dbReference type="Proteomes" id="UP000789901">
    <property type="component" value="Unassembled WGS sequence"/>
</dbReference>
<organism evidence="1 2">
    <name type="scientific">Gigaspora margarita</name>
    <dbReference type="NCBI Taxonomy" id="4874"/>
    <lineage>
        <taxon>Eukaryota</taxon>
        <taxon>Fungi</taxon>
        <taxon>Fungi incertae sedis</taxon>
        <taxon>Mucoromycota</taxon>
        <taxon>Glomeromycotina</taxon>
        <taxon>Glomeromycetes</taxon>
        <taxon>Diversisporales</taxon>
        <taxon>Gigasporaceae</taxon>
        <taxon>Gigaspora</taxon>
    </lineage>
</organism>
<gene>
    <name evidence="1" type="ORF">GMARGA_LOCUS36367</name>
</gene>